<feature type="region of interest" description="Disordered" evidence="1">
    <location>
        <begin position="32"/>
        <end position="67"/>
    </location>
</feature>
<keyword evidence="3" id="KW-1185">Reference proteome</keyword>
<reference evidence="2 3" key="1">
    <citation type="journal article" date="2022" name="Int. J. Syst. Evol. Microbiol.">
        <title>Noviherbaspirillum aridicola sp. nov., isolated from an arid soil in Pakistan.</title>
        <authorList>
            <person name="Khan I.U."/>
            <person name="Saqib M."/>
            <person name="Amin A."/>
            <person name="Hussain F."/>
            <person name="Li L."/>
            <person name="Liu Y.H."/>
            <person name="Fang B.Z."/>
            <person name="Ahmed I."/>
            <person name="Li W.J."/>
        </authorList>
    </citation>
    <scope>NUCLEOTIDE SEQUENCE [LARGE SCALE GENOMIC DNA]</scope>
    <source>
        <strain evidence="2 3">NCCP-691</strain>
    </source>
</reference>
<evidence type="ECO:0000313" key="2">
    <source>
        <dbReference type="EMBL" id="GIZ51130.1"/>
    </source>
</evidence>
<gene>
    <name evidence="2" type="ORF">NCCP691_11440</name>
</gene>
<protein>
    <submittedName>
        <fullName evidence="2">Uncharacterized protein</fullName>
    </submittedName>
</protein>
<evidence type="ECO:0000313" key="3">
    <source>
        <dbReference type="Proteomes" id="UP000887222"/>
    </source>
</evidence>
<dbReference type="EMBL" id="BPMK01000004">
    <property type="protein sequence ID" value="GIZ51130.1"/>
    <property type="molecule type" value="Genomic_DNA"/>
</dbReference>
<evidence type="ECO:0000256" key="1">
    <source>
        <dbReference type="SAM" id="MobiDB-lite"/>
    </source>
</evidence>
<comment type="caution">
    <text evidence="2">The sequence shown here is derived from an EMBL/GenBank/DDBJ whole genome shotgun (WGS) entry which is preliminary data.</text>
</comment>
<proteinExistence type="predicted"/>
<accession>A0ABQ4Q2U9</accession>
<organism evidence="2 3">
    <name type="scientific">Noviherbaspirillum aridicola</name>
    <dbReference type="NCBI Taxonomy" id="2849687"/>
    <lineage>
        <taxon>Bacteria</taxon>
        <taxon>Pseudomonadati</taxon>
        <taxon>Pseudomonadota</taxon>
        <taxon>Betaproteobacteria</taxon>
        <taxon>Burkholderiales</taxon>
        <taxon>Oxalobacteraceae</taxon>
        <taxon>Noviherbaspirillum</taxon>
    </lineage>
</organism>
<sequence length="86" mass="9219">MELPEKADQRAALRWRGQGIRPVLRKPARGLRFVQPGHGRPKRPDRLGGVEIMPGSRGASGAGSAADRFRRIRGATAVTGGHAILS</sequence>
<dbReference type="Proteomes" id="UP000887222">
    <property type="component" value="Unassembled WGS sequence"/>
</dbReference>
<name>A0ABQ4Q2U9_9BURK</name>
<feature type="compositionally biased region" description="Low complexity" evidence="1">
    <location>
        <begin position="55"/>
        <end position="66"/>
    </location>
</feature>